<dbReference type="AlphaFoldDB" id="A0A7W8U678"/>
<gene>
    <name evidence="1" type="ORF">GGD55_000174</name>
</gene>
<dbReference type="SUPFAM" id="SSF55729">
    <property type="entry name" value="Acyl-CoA N-acyltransferases (Nat)"/>
    <property type="match status" value="1"/>
</dbReference>
<protein>
    <submittedName>
        <fullName evidence="1">GNAT superfamily N-acetyltransferase</fullName>
    </submittedName>
</protein>
<dbReference type="Gene3D" id="3.40.630.30">
    <property type="match status" value="1"/>
</dbReference>
<keyword evidence="1" id="KW-0808">Transferase</keyword>
<name>A0A7W8U678_9HYPH</name>
<dbReference type="GO" id="GO:0016740">
    <property type="term" value="F:transferase activity"/>
    <property type="evidence" value="ECO:0007669"/>
    <property type="project" value="UniProtKB-KW"/>
</dbReference>
<evidence type="ECO:0000313" key="1">
    <source>
        <dbReference type="EMBL" id="MBB5533513.1"/>
    </source>
</evidence>
<dbReference type="Pfam" id="PF13527">
    <property type="entry name" value="Acetyltransf_9"/>
    <property type="match status" value="1"/>
</dbReference>
<accession>A0A7W8U678</accession>
<dbReference type="EMBL" id="JACHBK010000001">
    <property type="protein sequence ID" value="MBB5533513.1"/>
    <property type="molecule type" value="Genomic_DNA"/>
</dbReference>
<dbReference type="Proteomes" id="UP000585507">
    <property type="component" value="Unassembled WGS sequence"/>
</dbReference>
<sequence>MPLTTGISQLTFRQDYFGDPAAFAALVALLHETFGIDVSVQDRFGGPDPTSMPFAYFDENGICAANLSVFSMPMMVDGGLVKAAGFQSGAVRPQWRGWGLYRDLMRRAFSWCDAQGFELGLLLTDKPAIYQPYGFKILPQHQFSGPAPVAAKPIGASRSVLLDNAGDVALVKRLLRERTPVSSIFAVGVHAEMFLLNGCFDPSIRLSYLDQPESVVAWKSGEADCFRLLDVVGKTIPPLSVILAALDQRPSRVEVCLPPDRLDWQGMPEPFRSHTSLMVRGDAADRLRQPVMLSPMAEF</sequence>
<keyword evidence="2" id="KW-1185">Reference proteome</keyword>
<dbReference type="InterPro" id="IPR016181">
    <property type="entry name" value="Acyl_CoA_acyltransferase"/>
</dbReference>
<comment type="caution">
    <text evidence="1">The sequence shown here is derived from an EMBL/GenBank/DDBJ whole genome shotgun (WGS) entry which is preliminary data.</text>
</comment>
<reference evidence="1 2" key="1">
    <citation type="submission" date="2020-08" db="EMBL/GenBank/DDBJ databases">
        <title>Genomic Encyclopedia of Type Strains, Phase IV (KMG-V): Genome sequencing to study the core and pangenomes of soil and plant-associated prokaryotes.</title>
        <authorList>
            <person name="Whitman W."/>
        </authorList>
    </citation>
    <scope>NUCLEOTIDE SEQUENCE [LARGE SCALE GENOMIC DNA]</scope>
    <source>
        <strain evidence="1 2">SEMIA 4084</strain>
    </source>
</reference>
<dbReference type="RefSeq" id="WP_018323779.1">
    <property type="nucleotide sequence ID" value="NZ_JACHBK010000001.1"/>
</dbReference>
<proteinExistence type="predicted"/>
<evidence type="ECO:0000313" key="2">
    <source>
        <dbReference type="Proteomes" id="UP000585507"/>
    </source>
</evidence>
<organism evidence="1 2">
    <name type="scientific">Rhizobium giardinii</name>
    <dbReference type="NCBI Taxonomy" id="56731"/>
    <lineage>
        <taxon>Bacteria</taxon>
        <taxon>Pseudomonadati</taxon>
        <taxon>Pseudomonadota</taxon>
        <taxon>Alphaproteobacteria</taxon>
        <taxon>Hyphomicrobiales</taxon>
        <taxon>Rhizobiaceae</taxon>
        <taxon>Rhizobium/Agrobacterium group</taxon>
        <taxon>Rhizobium</taxon>
    </lineage>
</organism>